<feature type="transmembrane region" description="Helical" evidence="1">
    <location>
        <begin position="12"/>
        <end position="34"/>
    </location>
</feature>
<organism evidence="3 4">
    <name type="scientific">Candidatus Magnetobacterium casense</name>
    <dbReference type="NCBI Taxonomy" id="1455061"/>
    <lineage>
        <taxon>Bacteria</taxon>
        <taxon>Pseudomonadati</taxon>
        <taxon>Nitrospirota</taxon>
        <taxon>Thermodesulfovibrionia</taxon>
        <taxon>Thermodesulfovibrionales</taxon>
        <taxon>Candidatus Magnetobacteriaceae</taxon>
        <taxon>Candidatus Magnetobacterium</taxon>
    </lineage>
</organism>
<proteinExistence type="predicted"/>
<gene>
    <name evidence="3" type="ORF">HWQ67_06270</name>
</gene>
<accession>A0ABS6RX75</accession>
<keyword evidence="1" id="KW-0812">Transmembrane</keyword>
<reference evidence="3 4" key="1">
    <citation type="journal article" date="2020" name="J Geophys Res Biogeosci">
        <title>Magnetotaxis as an Adaptation to Enable Bacterial Shuttling of Microbial Sulfur and Sulfur Cycling Across Aquatic Oxic#Anoxic Interfaces.</title>
        <authorList>
            <person name="Li J."/>
            <person name="Liu P."/>
            <person name="Wang J."/>
            <person name="Roberts A.P."/>
            <person name="Pan Y."/>
        </authorList>
    </citation>
    <scope>NUCLEOTIDE SEQUENCE [LARGE SCALE GENOMIC DNA]</scope>
    <source>
        <strain evidence="3 4">MYR-1_YQ</strain>
    </source>
</reference>
<evidence type="ECO:0000256" key="1">
    <source>
        <dbReference type="SAM" id="Phobius"/>
    </source>
</evidence>
<evidence type="ECO:0000313" key="3">
    <source>
        <dbReference type="EMBL" id="MBV6341186.1"/>
    </source>
</evidence>
<protein>
    <recommendedName>
        <fullName evidence="2">Bacterial Pleckstrin homology domain-containing protein</fullName>
    </recommendedName>
</protein>
<dbReference type="InterPro" id="IPR027783">
    <property type="entry name" value="Bacterial_PH-related"/>
</dbReference>
<dbReference type="EMBL" id="JABXWD010000080">
    <property type="protein sequence ID" value="MBV6341186.1"/>
    <property type="molecule type" value="Genomic_DNA"/>
</dbReference>
<feature type="domain" description="Bacterial Pleckstrin homology" evidence="2">
    <location>
        <begin position="43"/>
        <end position="147"/>
    </location>
</feature>
<evidence type="ECO:0000313" key="4">
    <source>
        <dbReference type="Proteomes" id="UP001196980"/>
    </source>
</evidence>
<evidence type="ECO:0000259" key="2">
    <source>
        <dbReference type="Pfam" id="PF10882"/>
    </source>
</evidence>
<keyword evidence="4" id="KW-1185">Reference proteome</keyword>
<comment type="caution">
    <text evidence="3">The sequence shown here is derived from an EMBL/GenBank/DDBJ whole genome shotgun (WGS) entry which is preliminary data.</text>
</comment>
<dbReference type="Proteomes" id="UP001196980">
    <property type="component" value="Unassembled WGS sequence"/>
</dbReference>
<dbReference type="Pfam" id="PF10882">
    <property type="entry name" value="bPH_5"/>
    <property type="match status" value="1"/>
</dbReference>
<keyword evidence="1" id="KW-0472">Membrane</keyword>
<sequence>MVKVFSMHPAPIGSLWILIVVVVVMLGVTLVIGYHTYSVRHVRLEIGAEGLRIKGGLYGRRIALSSLVMSEAKVVTLEQAPQLCPKIRTNGIGLPGYGEGWFKLQDGSKALLFLVRHQAILYVPTTEGYVLLLTPEDPDGVLLALKEATKK</sequence>
<keyword evidence="1" id="KW-1133">Transmembrane helix</keyword>
<name>A0ABS6RX75_9BACT</name>